<name>A3VIB9_9RHOB</name>
<protein>
    <submittedName>
        <fullName evidence="1">Osmotically inducible protein OsmC</fullName>
    </submittedName>
</protein>
<dbReference type="PANTHER" id="PTHR42830:SF1">
    <property type="entry name" value="OSMOTICALLY INDUCIBLE FAMILY PROTEIN"/>
    <property type="match status" value="1"/>
</dbReference>
<dbReference type="Proteomes" id="UP000002931">
    <property type="component" value="Unassembled WGS sequence"/>
</dbReference>
<dbReference type="InterPro" id="IPR036102">
    <property type="entry name" value="OsmC/Ohrsf"/>
</dbReference>
<dbReference type="InterPro" id="IPR052707">
    <property type="entry name" value="OsmC_Ohr_Peroxiredoxin"/>
</dbReference>
<dbReference type="PANTHER" id="PTHR42830">
    <property type="entry name" value="OSMOTICALLY INDUCIBLE FAMILY PROTEIN"/>
    <property type="match status" value="1"/>
</dbReference>
<dbReference type="NCBIfam" id="TIGR03562">
    <property type="entry name" value="osmo_induc_OsmC"/>
    <property type="match status" value="1"/>
</dbReference>
<dbReference type="InterPro" id="IPR019904">
    <property type="entry name" value="Peroxiredoxin_OsmC"/>
</dbReference>
<accession>A3VIB9</accession>
<sequence>MKGQERLVSGTATRAITLVQDDKRGKRKTAMIKKHGSAEWSGGLQDGTGTVSTQSGVLNAVQYGFNKRFGDEPGTNPEELIGAAHAACFSMALSNILGESDIVPDKIETTSTIHLDMSDGPKVVKAHLDVKIKAPGDKDKVMEAAKKAEQGCPISQLLDCEITMDAEIE</sequence>
<dbReference type="InterPro" id="IPR015946">
    <property type="entry name" value="KH_dom-like_a/b"/>
</dbReference>
<keyword evidence="2" id="KW-1185">Reference proteome</keyword>
<gene>
    <name evidence="1" type="ORF">RB2654_01410</name>
</gene>
<evidence type="ECO:0000313" key="2">
    <source>
        <dbReference type="Proteomes" id="UP000002931"/>
    </source>
</evidence>
<dbReference type="Gene3D" id="3.30.300.20">
    <property type="match status" value="1"/>
</dbReference>
<dbReference type="Pfam" id="PF02566">
    <property type="entry name" value="OsmC"/>
    <property type="match status" value="1"/>
</dbReference>
<dbReference type="STRING" id="314271.RB2654_01410"/>
<proteinExistence type="predicted"/>
<dbReference type="HOGENOM" id="CLU_106355_1_0_5"/>
<reference evidence="1 2" key="1">
    <citation type="journal article" date="2010" name="J. Bacteriol.">
        <title>Genome sequences of Pelagibaca bermudensis HTCC2601T and Maritimibacter alkaliphilus HTCC2654T, the type strains of two marine Roseobacter genera.</title>
        <authorList>
            <person name="Thrash J.C."/>
            <person name="Cho J.C."/>
            <person name="Ferriera S."/>
            <person name="Johnson J."/>
            <person name="Vergin K.L."/>
            <person name="Giovannoni S.J."/>
        </authorList>
    </citation>
    <scope>NUCLEOTIDE SEQUENCE [LARGE SCALE GENOMIC DNA]</scope>
    <source>
        <strain evidence="1 2">HTCC2654</strain>
    </source>
</reference>
<dbReference type="GO" id="GO:0006979">
    <property type="term" value="P:response to oxidative stress"/>
    <property type="evidence" value="ECO:0007669"/>
    <property type="project" value="InterPro"/>
</dbReference>
<dbReference type="GO" id="GO:0004601">
    <property type="term" value="F:peroxidase activity"/>
    <property type="evidence" value="ECO:0007669"/>
    <property type="project" value="InterPro"/>
</dbReference>
<comment type="caution">
    <text evidence="1">The sequence shown here is derived from an EMBL/GenBank/DDBJ whole genome shotgun (WGS) entry which is preliminary data.</text>
</comment>
<dbReference type="EMBL" id="AAMT01000010">
    <property type="protein sequence ID" value="EAQ12118.1"/>
    <property type="molecule type" value="Genomic_DNA"/>
</dbReference>
<dbReference type="eggNOG" id="COG1764">
    <property type="taxonomic scope" value="Bacteria"/>
</dbReference>
<evidence type="ECO:0000313" key="1">
    <source>
        <dbReference type="EMBL" id="EAQ12118.1"/>
    </source>
</evidence>
<dbReference type="AlphaFoldDB" id="A3VIB9"/>
<dbReference type="SUPFAM" id="SSF82784">
    <property type="entry name" value="OsmC-like"/>
    <property type="match status" value="1"/>
</dbReference>
<dbReference type="InterPro" id="IPR003718">
    <property type="entry name" value="OsmC/Ohr_fam"/>
</dbReference>
<organism evidence="1 2">
    <name type="scientific">Maritimibacter alkaliphilus HTCC2654</name>
    <dbReference type="NCBI Taxonomy" id="314271"/>
    <lineage>
        <taxon>Bacteria</taxon>
        <taxon>Pseudomonadati</taxon>
        <taxon>Pseudomonadota</taxon>
        <taxon>Alphaproteobacteria</taxon>
        <taxon>Rhodobacterales</taxon>
        <taxon>Roseobacteraceae</taxon>
        <taxon>Maritimibacter</taxon>
    </lineage>
</organism>